<organism evidence="2 3">
    <name type="scientific">Paraliobacillus quinghaiensis</name>
    <dbReference type="NCBI Taxonomy" id="470815"/>
    <lineage>
        <taxon>Bacteria</taxon>
        <taxon>Bacillati</taxon>
        <taxon>Bacillota</taxon>
        <taxon>Bacilli</taxon>
        <taxon>Bacillales</taxon>
        <taxon>Bacillaceae</taxon>
        <taxon>Paraliobacillus</taxon>
    </lineage>
</organism>
<evidence type="ECO:0000256" key="1">
    <source>
        <dbReference type="SAM" id="Phobius"/>
    </source>
</evidence>
<keyword evidence="1" id="KW-0812">Transmembrane</keyword>
<accession>A0A917WRE4</accession>
<dbReference type="RefSeq" id="WP_117153300.1">
    <property type="nucleotide sequence ID" value="NZ_BMLG01000002.1"/>
</dbReference>
<comment type="caution">
    <text evidence="2">The sequence shown here is derived from an EMBL/GenBank/DDBJ whole genome shotgun (WGS) entry which is preliminary data.</text>
</comment>
<gene>
    <name evidence="2" type="ORF">GCM10011351_08540</name>
</gene>
<sequence length="85" mass="9918">MHIIWILVTIPMIVGICLVEFLLLRINNKLGLLIPVFSVVSIIPLGIIGIILTVLTFLIYFIQSYVWDKKRRRQKEVEKTRINDL</sequence>
<dbReference type="EMBL" id="BMLG01000002">
    <property type="protein sequence ID" value="GGM25163.1"/>
    <property type="molecule type" value="Genomic_DNA"/>
</dbReference>
<name>A0A917WRE4_9BACI</name>
<keyword evidence="3" id="KW-1185">Reference proteome</keyword>
<dbReference type="AlphaFoldDB" id="A0A917WRE4"/>
<proteinExistence type="predicted"/>
<keyword evidence="1" id="KW-1133">Transmembrane helix</keyword>
<reference evidence="2" key="2">
    <citation type="submission" date="2020-09" db="EMBL/GenBank/DDBJ databases">
        <authorList>
            <person name="Sun Q."/>
            <person name="Zhou Y."/>
        </authorList>
    </citation>
    <scope>NUCLEOTIDE SEQUENCE</scope>
    <source>
        <strain evidence="2">CGMCC 1.6333</strain>
    </source>
</reference>
<feature type="transmembrane region" description="Helical" evidence="1">
    <location>
        <begin position="5"/>
        <end position="26"/>
    </location>
</feature>
<evidence type="ECO:0000313" key="2">
    <source>
        <dbReference type="EMBL" id="GGM25163.1"/>
    </source>
</evidence>
<keyword evidence="1" id="KW-0472">Membrane</keyword>
<evidence type="ECO:0000313" key="3">
    <source>
        <dbReference type="Proteomes" id="UP000618460"/>
    </source>
</evidence>
<protein>
    <submittedName>
        <fullName evidence="2">Uncharacterized protein</fullName>
    </submittedName>
</protein>
<dbReference type="Proteomes" id="UP000618460">
    <property type="component" value="Unassembled WGS sequence"/>
</dbReference>
<reference evidence="2" key="1">
    <citation type="journal article" date="2014" name="Int. J. Syst. Evol. Microbiol.">
        <title>Complete genome sequence of Corynebacterium casei LMG S-19264T (=DSM 44701T), isolated from a smear-ripened cheese.</title>
        <authorList>
            <consortium name="US DOE Joint Genome Institute (JGI-PGF)"/>
            <person name="Walter F."/>
            <person name="Albersmeier A."/>
            <person name="Kalinowski J."/>
            <person name="Ruckert C."/>
        </authorList>
    </citation>
    <scope>NUCLEOTIDE SEQUENCE</scope>
    <source>
        <strain evidence="2">CGMCC 1.6333</strain>
    </source>
</reference>
<feature type="transmembrane region" description="Helical" evidence="1">
    <location>
        <begin position="32"/>
        <end position="62"/>
    </location>
</feature>